<dbReference type="Gene3D" id="3.40.250.10">
    <property type="entry name" value="Rhodanese-like domain"/>
    <property type="match status" value="1"/>
</dbReference>
<dbReference type="EMBL" id="KN847496">
    <property type="protein sequence ID" value="KIW14945.1"/>
    <property type="molecule type" value="Genomic_DNA"/>
</dbReference>
<evidence type="ECO:0000313" key="4">
    <source>
        <dbReference type="Proteomes" id="UP000053328"/>
    </source>
</evidence>
<organism evidence="3 4">
    <name type="scientific">Exophiala spinifera</name>
    <dbReference type="NCBI Taxonomy" id="91928"/>
    <lineage>
        <taxon>Eukaryota</taxon>
        <taxon>Fungi</taxon>
        <taxon>Dikarya</taxon>
        <taxon>Ascomycota</taxon>
        <taxon>Pezizomycotina</taxon>
        <taxon>Eurotiomycetes</taxon>
        <taxon>Chaetothyriomycetidae</taxon>
        <taxon>Chaetothyriales</taxon>
        <taxon>Herpotrichiellaceae</taxon>
        <taxon>Exophiala</taxon>
    </lineage>
</organism>
<dbReference type="VEuPathDB" id="FungiDB:PV08_07732"/>
<dbReference type="STRING" id="91928.A0A0D2B8F7"/>
<evidence type="ECO:0000256" key="1">
    <source>
        <dbReference type="SAM" id="MobiDB-lite"/>
    </source>
</evidence>
<dbReference type="Proteomes" id="UP000053328">
    <property type="component" value="Unassembled WGS sequence"/>
</dbReference>
<feature type="compositionally biased region" description="Low complexity" evidence="1">
    <location>
        <begin position="1"/>
        <end position="13"/>
    </location>
</feature>
<dbReference type="HOGENOM" id="CLU_107716_0_0_1"/>
<dbReference type="GO" id="GO:0004725">
    <property type="term" value="F:protein tyrosine phosphatase activity"/>
    <property type="evidence" value="ECO:0007669"/>
    <property type="project" value="TreeGrafter"/>
</dbReference>
<dbReference type="PROSITE" id="PS50206">
    <property type="entry name" value="RHODANESE_3"/>
    <property type="match status" value="1"/>
</dbReference>
<proteinExistence type="predicted"/>
<dbReference type="PANTHER" id="PTHR10828:SF50">
    <property type="entry name" value="REDUCTASE (ARC2), PUTATIVE (AFU_ORTHOLOGUE AFUA_6G13400)-RELATED"/>
    <property type="match status" value="1"/>
</dbReference>
<dbReference type="GeneID" id="27334815"/>
<dbReference type="OrthoDB" id="8300214at2759"/>
<evidence type="ECO:0000313" key="3">
    <source>
        <dbReference type="EMBL" id="KIW14945.1"/>
    </source>
</evidence>
<dbReference type="GO" id="GO:0005737">
    <property type="term" value="C:cytoplasm"/>
    <property type="evidence" value="ECO:0007669"/>
    <property type="project" value="TreeGrafter"/>
</dbReference>
<gene>
    <name evidence="3" type="ORF">PV08_07732</name>
</gene>
<dbReference type="InterPro" id="IPR001763">
    <property type="entry name" value="Rhodanese-like_dom"/>
</dbReference>
<dbReference type="AlphaFoldDB" id="A0A0D2B8F7"/>
<feature type="domain" description="Rhodanese" evidence="2">
    <location>
        <begin position="55"/>
        <end position="172"/>
    </location>
</feature>
<dbReference type="InterPro" id="IPR036873">
    <property type="entry name" value="Rhodanese-like_dom_sf"/>
</dbReference>
<accession>A0A0D2B8F7</accession>
<evidence type="ECO:0000259" key="2">
    <source>
        <dbReference type="PROSITE" id="PS50206"/>
    </source>
</evidence>
<name>A0A0D2B8F7_9EURO</name>
<dbReference type="SUPFAM" id="SSF52821">
    <property type="entry name" value="Rhodanese/Cell cycle control phosphatase"/>
    <property type="match status" value="1"/>
</dbReference>
<reference evidence="3 4" key="1">
    <citation type="submission" date="2015-01" db="EMBL/GenBank/DDBJ databases">
        <title>The Genome Sequence of Exophiala spinifera CBS89968.</title>
        <authorList>
            <consortium name="The Broad Institute Genomics Platform"/>
            <person name="Cuomo C."/>
            <person name="de Hoog S."/>
            <person name="Gorbushina A."/>
            <person name="Stielow B."/>
            <person name="Teixiera M."/>
            <person name="Abouelleil A."/>
            <person name="Chapman S.B."/>
            <person name="Priest M."/>
            <person name="Young S.K."/>
            <person name="Wortman J."/>
            <person name="Nusbaum C."/>
            <person name="Birren B."/>
        </authorList>
    </citation>
    <scope>NUCLEOTIDE SEQUENCE [LARGE SCALE GENOMIC DNA]</scope>
    <source>
        <strain evidence="3 4">CBS 89968</strain>
    </source>
</reference>
<dbReference type="PANTHER" id="PTHR10828">
    <property type="entry name" value="M-PHASE INDUCER PHOSPHATASE DUAL SPECIFICITY PHOSPHATASE CDC25"/>
    <property type="match status" value="1"/>
</dbReference>
<keyword evidence="4" id="KW-1185">Reference proteome</keyword>
<protein>
    <recommendedName>
        <fullName evidence="2">Rhodanese domain-containing protein</fullName>
    </recommendedName>
</protein>
<feature type="region of interest" description="Disordered" evidence="1">
    <location>
        <begin position="1"/>
        <end position="26"/>
    </location>
</feature>
<dbReference type="GO" id="GO:0005634">
    <property type="term" value="C:nucleus"/>
    <property type="evidence" value="ECO:0007669"/>
    <property type="project" value="TreeGrafter"/>
</dbReference>
<dbReference type="RefSeq" id="XP_016235161.1">
    <property type="nucleotide sequence ID" value="XM_016382059.1"/>
</dbReference>
<sequence>MTTPPTTTTTQTSTEKDAKEQPWHAFFPAPRTTHPKVVKREDVLAMLKSGTTDRPGRDFLLVDVRRNDHEGGTIRSSLNLPAQSLYHGIPTLYALATAASVPLVVFYCGSCNGRGPRAAGWFADYIDDQARTRTQDSTDGETAPQVQQVQMQSAILEGGIKGWVAGGEEYVKLVDGFEREVWEKTKTTK</sequence>